<dbReference type="Pfam" id="PF03280">
    <property type="entry name" value="Lipase_chap"/>
    <property type="match status" value="1"/>
</dbReference>
<sequence>MTRPADAKKAVRNVALFGIAGLAAVAAVVYLNAPARAPRASMQTAAADGPGTSAARAAPMPTAPNAAALPVSLSGTVPPHLPLDAHGHLAKVRAVRDFFDYFLTTRNEVSAQALDALVRRGIAAQLDGTPAQREALDVWQRYQAYDQALDHASPLTPSSQGSGIDLDAMQASVEQQAALASRTMGPEWSEAFFGAEWRHDFYEIARLRIVNDRTLTEAQKAERLQALEQTLPPDERAALERQRQARASIDAIASLQKQGLSTDELRARVTQTLGPQAAERVVQMQKQDDAWHAKYADYAQQRARIEAMGLPVADRDAQIAQLRQRVFTNSSEALRAASLDKGG</sequence>
<keyword evidence="6 11" id="KW-0442">Lipid degradation</keyword>
<evidence type="ECO:0000256" key="4">
    <source>
        <dbReference type="ARBA" id="ARBA00022519"/>
    </source>
</evidence>
<feature type="transmembrane region" description="Helical" evidence="11">
    <location>
        <begin position="14"/>
        <end position="33"/>
    </location>
</feature>
<keyword evidence="4 11" id="KW-0997">Cell inner membrane</keyword>
<proteinExistence type="inferred from homology"/>
<evidence type="ECO:0000256" key="1">
    <source>
        <dbReference type="ARBA" id="ARBA00004383"/>
    </source>
</evidence>
<dbReference type="AlphaFoldDB" id="A0A494XBV5"/>
<dbReference type="GO" id="GO:0051082">
    <property type="term" value="F:unfolded protein binding"/>
    <property type="evidence" value="ECO:0007669"/>
    <property type="project" value="UniProtKB-UniRule"/>
</dbReference>
<reference evidence="12 13" key="1">
    <citation type="submission" date="2018-10" db="EMBL/GenBank/DDBJ databases">
        <title>Paraburkholderia sp. 7MK8-2, isolated from soil.</title>
        <authorList>
            <person name="Gao Z.-H."/>
            <person name="Qiu L.-H."/>
        </authorList>
    </citation>
    <scope>NUCLEOTIDE SEQUENCE [LARGE SCALE GENOMIC DNA]</scope>
    <source>
        <strain evidence="12 13">7MK8-2</strain>
    </source>
</reference>
<keyword evidence="3 11" id="KW-1003">Cell membrane</keyword>
<evidence type="ECO:0000256" key="9">
    <source>
        <dbReference type="ARBA" id="ARBA00023136"/>
    </source>
</evidence>
<organism evidence="12 13">
    <name type="scientific">Trinickia fusca</name>
    <dbReference type="NCBI Taxonomy" id="2419777"/>
    <lineage>
        <taxon>Bacteria</taxon>
        <taxon>Pseudomonadati</taxon>
        <taxon>Pseudomonadota</taxon>
        <taxon>Betaproteobacteria</taxon>
        <taxon>Burkholderiales</taxon>
        <taxon>Burkholderiaceae</taxon>
        <taxon>Trinickia</taxon>
    </lineage>
</organism>
<evidence type="ECO:0000256" key="10">
    <source>
        <dbReference type="ARBA" id="ARBA00023186"/>
    </source>
</evidence>
<dbReference type="GO" id="GO:0005886">
    <property type="term" value="C:plasma membrane"/>
    <property type="evidence" value="ECO:0007669"/>
    <property type="project" value="UniProtKB-SubCell"/>
</dbReference>
<dbReference type="RefSeq" id="WP_121278095.1">
    <property type="nucleotide sequence ID" value="NZ_RBZV01000004.1"/>
</dbReference>
<dbReference type="SUPFAM" id="SSF158855">
    <property type="entry name" value="Lipase chaperone-like"/>
    <property type="match status" value="1"/>
</dbReference>
<accession>A0A494XBV5</accession>
<gene>
    <name evidence="11" type="primary">lifO</name>
    <name evidence="12" type="ORF">D7S89_13035</name>
</gene>
<comment type="similarity">
    <text evidence="2 11">Belongs to the lipase chaperone family.</text>
</comment>
<comment type="function">
    <text evidence="11">May be involved in the folding of the extracellular lipase during its passage through the periplasm.</text>
</comment>
<evidence type="ECO:0000256" key="5">
    <source>
        <dbReference type="ARBA" id="ARBA00022692"/>
    </source>
</evidence>
<dbReference type="GO" id="GO:0016042">
    <property type="term" value="P:lipid catabolic process"/>
    <property type="evidence" value="ECO:0007669"/>
    <property type="project" value="UniProtKB-UniRule"/>
</dbReference>
<dbReference type="HAMAP" id="MF_00790">
    <property type="entry name" value="Lipase_chap"/>
    <property type="match status" value="1"/>
</dbReference>
<dbReference type="InterPro" id="IPR004961">
    <property type="entry name" value="Lipase_chaperone"/>
</dbReference>
<evidence type="ECO:0000256" key="11">
    <source>
        <dbReference type="HAMAP-Rule" id="MF_00790"/>
    </source>
</evidence>
<dbReference type="Proteomes" id="UP000280434">
    <property type="component" value="Unassembled WGS sequence"/>
</dbReference>
<evidence type="ECO:0000256" key="3">
    <source>
        <dbReference type="ARBA" id="ARBA00022475"/>
    </source>
</evidence>
<evidence type="ECO:0000313" key="12">
    <source>
        <dbReference type="EMBL" id="RKP48245.1"/>
    </source>
</evidence>
<comment type="caution">
    <text evidence="12">The sequence shown here is derived from an EMBL/GenBank/DDBJ whole genome shotgun (WGS) entry which is preliminary data.</text>
</comment>
<evidence type="ECO:0000256" key="6">
    <source>
        <dbReference type="ARBA" id="ARBA00022963"/>
    </source>
</evidence>
<evidence type="ECO:0000256" key="2">
    <source>
        <dbReference type="ARBA" id="ARBA00010358"/>
    </source>
</evidence>
<evidence type="ECO:0000313" key="13">
    <source>
        <dbReference type="Proteomes" id="UP000280434"/>
    </source>
</evidence>
<keyword evidence="13" id="KW-1185">Reference proteome</keyword>
<dbReference type="EMBL" id="RBZV01000004">
    <property type="protein sequence ID" value="RKP48245.1"/>
    <property type="molecule type" value="Genomic_DNA"/>
</dbReference>
<keyword evidence="8 11" id="KW-0443">Lipid metabolism</keyword>
<dbReference type="GO" id="GO:0006457">
    <property type="term" value="P:protein folding"/>
    <property type="evidence" value="ECO:0007669"/>
    <property type="project" value="UniProtKB-UniRule"/>
</dbReference>
<evidence type="ECO:0000256" key="7">
    <source>
        <dbReference type="ARBA" id="ARBA00022989"/>
    </source>
</evidence>
<keyword evidence="9 11" id="KW-0472">Membrane</keyword>
<protein>
    <recommendedName>
        <fullName evidence="11">Lipase chaperone</fullName>
    </recommendedName>
    <alternativeName>
        <fullName evidence="11">Lipase activator protein</fullName>
    </alternativeName>
    <alternativeName>
        <fullName evidence="11">Lipase foldase</fullName>
    </alternativeName>
    <alternativeName>
        <fullName evidence="11">Lipase helper protein</fullName>
    </alternativeName>
    <alternativeName>
        <fullName evidence="11">Lipase modulator</fullName>
    </alternativeName>
</protein>
<dbReference type="OrthoDB" id="8779274at2"/>
<evidence type="ECO:0000256" key="8">
    <source>
        <dbReference type="ARBA" id="ARBA00023098"/>
    </source>
</evidence>
<keyword evidence="5 11" id="KW-0812">Transmembrane</keyword>
<comment type="subcellular location">
    <subcellularLocation>
        <location evidence="1">Cell inner membrane</location>
        <topology evidence="1">Single-pass membrane protein</topology>
        <orientation evidence="1">Periplasmic side</orientation>
    </subcellularLocation>
</comment>
<keyword evidence="10 11" id="KW-0143">Chaperone</keyword>
<name>A0A494XBV5_9BURK</name>
<keyword evidence="7 11" id="KW-1133">Transmembrane helix</keyword>